<comment type="catalytic activity">
    <reaction evidence="1">
        <text>1,6-anhydro-N-acetyl-beta-muramate + ATP + H2O = N-acetyl-D-muramate 6-phosphate + ADP + H(+)</text>
        <dbReference type="Rhea" id="RHEA:24952"/>
        <dbReference type="ChEBI" id="CHEBI:15377"/>
        <dbReference type="ChEBI" id="CHEBI:15378"/>
        <dbReference type="ChEBI" id="CHEBI:30616"/>
        <dbReference type="ChEBI" id="CHEBI:58690"/>
        <dbReference type="ChEBI" id="CHEBI:58722"/>
        <dbReference type="ChEBI" id="CHEBI:456216"/>
        <dbReference type="EC" id="2.7.1.170"/>
    </reaction>
</comment>
<dbReference type="RefSeq" id="WP_096527281.1">
    <property type="nucleotide sequence ID" value="NZ_AP014836.1"/>
</dbReference>
<dbReference type="OrthoDB" id="9763949at2"/>
<evidence type="ECO:0000313" key="2">
    <source>
        <dbReference type="EMBL" id="BAW80773.1"/>
    </source>
</evidence>
<dbReference type="Pfam" id="PF03702">
    <property type="entry name" value="AnmK"/>
    <property type="match status" value="1"/>
</dbReference>
<dbReference type="AlphaFoldDB" id="A0A1Q2SNU5"/>
<comment type="pathway">
    <text evidence="1">Cell wall biogenesis; peptidoglycan recycling.</text>
</comment>
<keyword evidence="1" id="KW-0808">Transferase</keyword>
<dbReference type="PANTHER" id="PTHR30605:SF0">
    <property type="entry name" value="ANHYDRO-N-ACETYLMURAMIC ACID KINASE"/>
    <property type="match status" value="1"/>
</dbReference>
<keyword evidence="1" id="KW-0067">ATP-binding</keyword>
<dbReference type="Gene3D" id="3.30.420.40">
    <property type="match status" value="2"/>
</dbReference>
<dbReference type="SUPFAM" id="SSF53067">
    <property type="entry name" value="Actin-like ATPase domain"/>
    <property type="match status" value="1"/>
</dbReference>
<dbReference type="CDD" id="cd24050">
    <property type="entry name" value="ASKHA_NBD_ANMK"/>
    <property type="match status" value="1"/>
</dbReference>
<keyword evidence="1" id="KW-0119">Carbohydrate metabolism</keyword>
<dbReference type="EMBL" id="AP014836">
    <property type="protein sequence ID" value="BAW80773.1"/>
    <property type="molecule type" value="Genomic_DNA"/>
</dbReference>
<comment type="function">
    <text evidence="1">Catalyzes the specific phosphorylation of 1,6-anhydro-N-acetylmuramic acid (anhMurNAc) with the simultaneous cleavage of the 1,6-anhydro ring, generating MurNAc-6-P. Is required for the utilization of anhMurNAc either imported from the medium or derived from its own cell wall murein, and thus plays a role in cell wall recycling.</text>
</comment>
<dbReference type="GO" id="GO:0016773">
    <property type="term" value="F:phosphotransferase activity, alcohol group as acceptor"/>
    <property type="evidence" value="ECO:0007669"/>
    <property type="project" value="UniProtKB-UniRule"/>
</dbReference>
<dbReference type="GO" id="GO:0009254">
    <property type="term" value="P:peptidoglycan turnover"/>
    <property type="evidence" value="ECO:0007669"/>
    <property type="project" value="UniProtKB-UniRule"/>
</dbReference>
<dbReference type="KEGG" id="ntt:TAO_1403"/>
<reference evidence="2 3" key="1">
    <citation type="journal article" date="2017" name="ISME J.">
        <title>An acid-tolerant ammonia-oxidizing ?-proteobacterium from soil.</title>
        <authorList>
            <person name="Hayatsu M."/>
            <person name="Tago K."/>
            <person name="Uchiyama I."/>
            <person name="Toyoda A."/>
            <person name="Wang Y."/>
            <person name="Shimomura Y."/>
            <person name="Okubo T."/>
            <person name="Kurisu F."/>
            <person name="Hirono Y."/>
            <person name="Nonaka K."/>
            <person name="Akiyama H."/>
            <person name="Itoh T."/>
            <person name="Takami H."/>
        </authorList>
    </citation>
    <scope>NUCLEOTIDE SEQUENCE [LARGE SCALE GENOMIC DNA]</scope>
    <source>
        <strain evidence="2 3">TAO100</strain>
    </source>
</reference>
<accession>A0A1Q2SNU5</accession>
<keyword evidence="1" id="KW-0547">Nucleotide-binding</keyword>
<dbReference type="NCBIfam" id="NF007139">
    <property type="entry name" value="PRK09585.1-3"/>
    <property type="match status" value="1"/>
</dbReference>
<dbReference type="GO" id="GO:0016301">
    <property type="term" value="F:kinase activity"/>
    <property type="evidence" value="ECO:0007669"/>
    <property type="project" value="UniProtKB-KW"/>
</dbReference>
<dbReference type="GO" id="GO:0006040">
    <property type="term" value="P:amino sugar metabolic process"/>
    <property type="evidence" value="ECO:0007669"/>
    <property type="project" value="InterPro"/>
</dbReference>
<dbReference type="GO" id="GO:0005524">
    <property type="term" value="F:ATP binding"/>
    <property type="evidence" value="ECO:0007669"/>
    <property type="project" value="UniProtKB-UniRule"/>
</dbReference>
<evidence type="ECO:0000256" key="1">
    <source>
        <dbReference type="HAMAP-Rule" id="MF_01270"/>
    </source>
</evidence>
<protein>
    <recommendedName>
        <fullName evidence="1">Anhydro-N-acetylmuramic acid kinase</fullName>
        <ecNumber evidence="1">2.7.1.170</ecNumber>
    </recommendedName>
    <alternativeName>
        <fullName evidence="1">AnhMurNAc kinase</fullName>
    </alternativeName>
</protein>
<proteinExistence type="inferred from homology"/>
<gene>
    <name evidence="1" type="primary">anmK</name>
    <name evidence="2" type="ORF">TAO_1403</name>
</gene>
<comment type="similarity">
    <text evidence="1">Belongs to the anhydro-N-acetylmuramic acid kinase family.</text>
</comment>
<dbReference type="InterPro" id="IPR005338">
    <property type="entry name" value="Anhydro_N_Ac-Mur_kinase"/>
</dbReference>
<dbReference type="InterPro" id="IPR043129">
    <property type="entry name" value="ATPase_NBD"/>
</dbReference>
<dbReference type="NCBIfam" id="NF007148">
    <property type="entry name" value="PRK09585.3-2"/>
    <property type="match status" value="1"/>
</dbReference>
<sequence>MLQQRYYIGLLSGTSMDAIDAALVELDPFQILATYTAPLPPALRQQLSTLIESSKISLKDLGSLDTYLSRLFAEAVLMVLAEAKISAAEVRAIGSHGQTIYHWAQEPYPFTLQLADPNIIAEMTGITTVADFRRRDLAAGGQGAPLTPAFHAAFLRNPSHNQAVLNIGGIANISFLPADSKKQIQGFDTGPGNTLMDNWALRYLNEPMDQGGHWAASGKVNETLLQYLLSDPYFSLPPPKSTGREYFNMTWLDQALNKIDIIIPPVDIQATLSALTVASVKLAMEHFNFQAEKLLICGGGASNETLMRHLQEQLTPCEVTTTEAYGIPTRWVEACTFAWLAKQTLEGCPGNIPAVTGAKHPVILGAIYPANTFANSCV</sequence>
<dbReference type="UniPathway" id="UPA00343"/>
<keyword evidence="3" id="KW-1185">Reference proteome</keyword>
<keyword evidence="1 2" id="KW-0418">Kinase</keyword>
<dbReference type="UniPathway" id="UPA00544"/>
<evidence type="ECO:0000313" key="3">
    <source>
        <dbReference type="Proteomes" id="UP000243679"/>
    </source>
</evidence>
<dbReference type="Proteomes" id="UP000243679">
    <property type="component" value="Chromosome"/>
</dbReference>
<dbReference type="HAMAP" id="MF_01270">
    <property type="entry name" value="AnhMurNAc_kinase"/>
    <property type="match status" value="1"/>
</dbReference>
<feature type="binding site" evidence="1">
    <location>
        <begin position="13"/>
        <end position="20"/>
    </location>
    <ligand>
        <name>ATP</name>
        <dbReference type="ChEBI" id="CHEBI:30616"/>
    </ligand>
</feature>
<comment type="pathway">
    <text evidence="1">Amino-sugar metabolism; 1,6-anhydro-N-acetylmuramate degradation.</text>
</comment>
<organism evidence="2 3">
    <name type="scientific">Candidatus Nitrosoglobus terrae</name>
    <dbReference type="NCBI Taxonomy" id="1630141"/>
    <lineage>
        <taxon>Bacteria</taxon>
        <taxon>Pseudomonadati</taxon>
        <taxon>Pseudomonadota</taxon>
        <taxon>Gammaproteobacteria</taxon>
        <taxon>Chromatiales</taxon>
        <taxon>Chromatiaceae</taxon>
        <taxon>Candidatus Nitrosoglobus</taxon>
    </lineage>
</organism>
<name>A0A1Q2SNU5_9GAMM</name>
<dbReference type="PANTHER" id="PTHR30605">
    <property type="entry name" value="ANHYDRO-N-ACETYLMURAMIC ACID KINASE"/>
    <property type="match status" value="1"/>
</dbReference>
<dbReference type="GO" id="GO:0097175">
    <property type="term" value="P:1,6-anhydro-N-acetyl-beta-muramic acid catabolic process"/>
    <property type="evidence" value="ECO:0007669"/>
    <property type="project" value="UniProtKB-UniRule"/>
</dbReference>
<dbReference type="EC" id="2.7.1.170" evidence="1"/>